<evidence type="ECO:0000313" key="8">
    <source>
        <dbReference type="Proteomes" id="UP000663874"/>
    </source>
</evidence>
<keyword evidence="5" id="KW-0862">Zinc</keyword>
<comment type="cofactor">
    <cofactor evidence="1">
        <name>Zn(2+)</name>
        <dbReference type="ChEBI" id="CHEBI:29105"/>
    </cofactor>
</comment>
<evidence type="ECO:0000256" key="6">
    <source>
        <dbReference type="ARBA" id="ARBA00023049"/>
    </source>
</evidence>
<feature type="non-terminal residue" evidence="7">
    <location>
        <position position="1"/>
    </location>
</feature>
<evidence type="ECO:0000256" key="2">
    <source>
        <dbReference type="ARBA" id="ARBA00022670"/>
    </source>
</evidence>
<dbReference type="PANTHER" id="PTHR15910">
    <property type="entry name" value="ARCHAEMETZINCIN"/>
    <property type="match status" value="1"/>
</dbReference>
<protein>
    <submittedName>
        <fullName evidence="7">Uncharacterized protein</fullName>
    </submittedName>
</protein>
<dbReference type="GO" id="GO:0008237">
    <property type="term" value="F:metallopeptidase activity"/>
    <property type="evidence" value="ECO:0007669"/>
    <property type="project" value="UniProtKB-KW"/>
</dbReference>
<dbReference type="Proteomes" id="UP000663874">
    <property type="component" value="Unassembled WGS sequence"/>
</dbReference>
<name>A0A820CJW8_9BILA</name>
<dbReference type="EMBL" id="CAJOBE010018672">
    <property type="protein sequence ID" value="CAF4222338.1"/>
    <property type="molecule type" value="Genomic_DNA"/>
</dbReference>
<keyword evidence="6" id="KW-0482">Metalloprotease</keyword>
<evidence type="ECO:0000313" key="7">
    <source>
        <dbReference type="EMBL" id="CAF4222338.1"/>
    </source>
</evidence>
<keyword evidence="4" id="KW-0378">Hydrolase</keyword>
<sequence>MSTLLGQKSPSHAHGFKMPRKLDIENALGKFDDNCTNSVFTKDSCQTFDSLPLPKKPSDWLPQYKEKGQTYMEFLQLSRTLHTKSSSHRKSIYLTVFGQIDNTIFDIDSLIDYTQRTMNLINGKSRIFNLRTRYSEKPKRSQICVTAILNLFKKIVSDDARYLIALTMYDPYSDDEDLFIAGLSMGNCRVGAFSLYRYDPYLTFNQSD</sequence>
<reference evidence="7" key="1">
    <citation type="submission" date="2021-02" db="EMBL/GenBank/DDBJ databases">
        <authorList>
            <person name="Nowell W R."/>
        </authorList>
    </citation>
    <scope>NUCLEOTIDE SEQUENCE</scope>
</reference>
<gene>
    <name evidence="7" type="ORF">FNK824_LOCUS37307</name>
</gene>
<dbReference type="GO" id="GO:0046872">
    <property type="term" value="F:metal ion binding"/>
    <property type="evidence" value="ECO:0007669"/>
    <property type="project" value="UniProtKB-KW"/>
</dbReference>
<evidence type="ECO:0000256" key="5">
    <source>
        <dbReference type="ARBA" id="ARBA00022833"/>
    </source>
</evidence>
<dbReference type="Gene3D" id="3.40.390.10">
    <property type="entry name" value="Collagenase (Catalytic Domain)"/>
    <property type="match status" value="1"/>
</dbReference>
<evidence type="ECO:0000256" key="4">
    <source>
        <dbReference type="ARBA" id="ARBA00022801"/>
    </source>
</evidence>
<dbReference type="InterPro" id="IPR024079">
    <property type="entry name" value="MetalloPept_cat_dom_sf"/>
</dbReference>
<keyword evidence="2" id="KW-0645">Protease</keyword>
<evidence type="ECO:0000256" key="3">
    <source>
        <dbReference type="ARBA" id="ARBA00022723"/>
    </source>
</evidence>
<dbReference type="AlphaFoldDB" id="A0A820CJW8"/>
<proteinExistence type="predicted"/>
<comment type="caution">
    <text evidence="7">The sequence shown here is derived from an EMBL/GenBank/DDBJ whole genome shotgun (WGS) entry which is preliminary data.</text>
</comment>
<keyword evidence="3" id="KW-0479">Metal-binding</keyword>
<dbReference type="InterPro" id="IPR012962">
    <property type="entry name" value="Pept_M54_archaemetzincn"/>
</dbReference>
<evidence type="ECO:0000256" key="1">
    <source>
        <dbReference type="ARBA" id="ARBA00001947"/>
    </source>
</evidence>
<dbReference type="PANTHER" id="PTHR15910:SF1">
    <property type="entry name" value="ARCHAEMETZINCIN-2"/>
    <property type="match status" value="1"/>
</dbReference>
<dbReference type="GO" id="GO:0006508">
    <property type="term" value="P:proteolysis"/>
    <property type="evidence" value="ECO:0007669"/>
    <property type="project" value="UniProtKB-KW"/>
</dbReference>
<organism evidence="7 8">
    <name type="scientific">Rotaria sordida</name>
    <dbReference type="NCBI Taxonomy" id="392033"/>
    <lineage>
        <taxon>Eukaryota</taxon>
        <taxon>Metazoa</taxon>
        <taxon>Spiralia</taxon>
        <taxon>Gnathifera</taxon>
        <taxon>Rotifera</taxon>
        <taxon>Eurotatoria</taxon>
        <taxon>Bdelloidea</taxon>
        <taxon>Philodinida</taxon>
        <taxon>Philodinidae</taxon>
        <taxon>Rotaria</taxon>
    </lineage>
</organism>
<accession>A0A820CJW8</accession>